<keyword evidence="9" id="KW-1185">Reference proteome</keyword>
<evidence type="ECO:0000313" key="9">
    <source>
        <dbReference type="Proteomes" id="UP000184188"/>
    </source>
</evidence>
<evidence type="ECO:0008006" key="10">
    <source>
        <dbReference type="Google" id="ProtNLM"/>
    </source>
</evidence>
<keyword evidence="5 6" id="KW-0472">Membrane</keyword>
<sequence length="172" mass="18766">MSFLRPSILGIGVGLSFALHPLSPLRSPPMQTQYTAPHSRSNEHPHETVWSIANDEVLNKQGKTGIQNSQKTSTGMRTGLLNASTMRQVSLGSVLGLMVGVGLRAFSRALVVLLGMGIVIVEWAAARGYNLIPVNWMQKYVKGVDVQRALTVHMPFKMSFGLTMTLAAFARF</sequence>
<dbReference type="OrthoDB" id="3990500at2759"/>
<feature type="chain" id="PRO_5012228396" description="FUN14 domain-containing protein" evidence="7">
    <location>
        <begin position="19"/>
        <end position="172"/>
    </location>
</feature>
<dbReference type="EMBL" id="KV878347">
    <property type="protein sequence ID" value="OJJ44835.1"/>
    <property type="molecule type" value="Genomic_DNA"/>
</dbReference>
<proteinExistence type="inferred from homology"/>
<dbReference type="VEuPathDB" id="FungiDB:ASPZODRAFT_18394"/>
<name>A0A1L9SC97_9EURO</name>
<keyword evidence="4 6" id="KW-1133">Transmembrane helix</keyword>
<dbReference type="RefSeq" id="XP_022579345.1">
    <property type="nucleotide sequence ID" value="XM_022727210.1"/>
</dbReference>
<dbReference type="STRING" id="1073090.A0A1L9SC97"/>
<evidence type="ECO:0000313" key="8">
    <source>
        <dbReference type="EMBL" id="OJJ44835.1"/>
    </source>
</evidence>
<dbReference type="InterPro" id="IPR007014">
    <property type="entry name" value="FUN14"/>
</dbReference>
<organism evidence="8 9">
    <name type="scientific">Penicilliopsis zonata CBS 506.65</name>
    <dbReference type="NCBI Taxonomy" id="1073090"/>
    <lineage>
        <taxon>Eukaryota</taxon>
        <taxon>Fungi</taxon>
        <taxon>Dikarya</taxon>
        <taxon>Ascomycota</taxon>
        <taxon>Pezizomycotina</taxon>
        <taxon>Eurotiomycetes</taxon>
        <taxon>Eurotiomycetidae</taxon>
        <taxon>Eurotiales</taxon>
        <taxon>Aspergillaceae</taxon>
        <taxon>Penicilliopsis</taxon>
    </lineage>
</organism>
<evidence type="ECO:0000256" key="6">
    <source>
        <dbReference type="SAM" id="Phobius"/>
    </source>
</evidence>
<protein>
    <recommendedName>
        <fullName evidence="10">FUN14 domain-containing protein</fullName>
    </recommendedName>
</protein>
<feature type="transmembrane region" description="Helical" evidence="6">
    <location>
        <begin position="110"/>
        <end position="132"/>
    </location>
</feature>
<evidence type="ECO:0000256" key="4">
    <source>
        <dbReference type="ARBA" id="ARBA00022989"/>
    </source>
</evidence>
<accession>A0A1L9SC97</accession>
<reference evidence="9" key="1">
    <citation type="journal article" date="2017" name="Genome Biol.">
        <title>Comparative genomics reveals high biological diversity and specific adaptations in the industrially and medically important fungal genus Aspergillus.</title>
        <authorList>
            <person name="de Vries R.P."/>
            <person name="Riley R."/>
            <person name="Wiebenga A."/>
            <person name="Aguilar-Osorio G."/>
            <person name="Amillis S."/>
            <person name="Uchima C.A."/>
            <person name="Anderluh G."/>
            <person name="Asadollahi M."/>
            <person name="Askin M."/>
            <person name="Barry K."/>
            <person name="Battaglia E."/>
            <person name="Bayram O."/>
            <person name="Benocci T."/>
            <person name="Braus-Stromeyer S.A."/>
            <person name="Caldana C."/>
            <person name="Canovas D."/>
            <person name="Cerqueira G.C."/>
            <person name="Chen F."/>
            <person name="Chen W."/>
            <person name="Choi C."/>
            <person name="Clum A."/>
            <person name="Dos Santos R.A."/>
            <person name="Damasio A.R."/>
            <person name="Diallinas G."/>
            <person name="Emri T."/>
            <person name="Fekete E."/>
            <person name="Flipphi M."/>
            <person name="Freyberg S."/>
            <person name="Gallo A."/>
            <person name="Gournas C."/>
            <person name="Habgood R."/>
            <person name="Hainaut M."/>
            <person name="Harispe M.L."/>
            <person name="Henrissat B."/>
            <person name="Hilden K.S."/>
            <person name="Hope R."/>
            <person name="Hossain A."/>
            <person name="Karabika E."/>
            <person name="Karaffa L."/>
            <person name="Karanyi Z."/>
            <person name="Krasevec N."/>
            <person name="Kuo A."/>
            <person name="Kusch H."/>
            <person name="LaButti K."/>
            <person name="Lagendijk E.L."/>
            <person name="Lapidus A."/>
            <person name="Levasseur A."/>
            <person name="Lindquist E."/>
            <person name="Lipzen A."/>
            <person name="Logrieco A.F."/>
            <person name="MacCabe A."/>
            <person name="Maekelae M.R."/>
            <person name="Malavazi I."/>
            <person name="Melin P."/>
            <person name="Meyer V."/>
            <person name="Mielnichuk N."/>
            <person name="Miskei M."/>
            <person name="Molnar A.P."/>
            <person name="Mule G."/>
            <person name="Ngan C.Y."/>
            <person name="Orejas M."/>
            <person name="Orosz E."/>
            <person name="Ouedraogo J.P."/>
            <person name="Overkamp K.M."/>
            <person name="Park H.-S."/>
            <person name="Perrone G."/>
            <person name="Piumi F."/>
            <person name="Punt P.J."/>
            <person name="Ram A.F."/>
            <person name="Ramon A."/>
            <person name="Rauscher S."/>
            <person name="Record E."/>
            <person name="Riano-Pachon D.M."/>
            <person name="Robert V."/>
            <person name="Roehrig J."/>
            <person name="Ruller R."/>
            <person name="Salamov A."/>
            <person name="Salih N.S."/>
            <person name="Samson R.A."/>
            <person name="Sandor E."/>
            <person name="Sanguinetti M."/>
            <person name="Schuetze T."/>
            <person name="Sepcic K."/>
            <person name="Shelest E."/>
            <person name="Sherlock G."/>
            <person name="Sophianopoulou V."/>
            <person name="Squina F.M."/>
            <person name="Sun H."/>
            <person name="Susca A."/>
            <person name="Todd R.B."/>
            <person name="Tsang A."/>
            <person name="Unkles S.E."/>
            <person name="van de Wiele N."/>
            <person name="van Rossen-Uffink D."/>
            <person name="Oliveira J.V."/>
            <person name="Vesth T.C."/>
            <person name="Visser J."/>
            <person name="Yu J.-H."/>
            <person name="Zhou M."/>
            <person name="Andersen M.R."/>
            <person name="Archer D.B."/>
            <person name="Baker S.E."/>
            <person name="Benoit I."/>
            <person name="Brakhage A.A."/>
            <person name="Braus G.H."/>
            <person name="Fischer R."/>
            <person name="Frisvad J.C."/>
            <person name="Goldman G.H."/>
            <person name="Houbraken J."/>
            <person name="Oakley B."/>
            <person name="Pocsi I."/>
            <person name="Scazzocchio C."/>
            <person name="Seiboth B."/>
            <person name="vanKuyk P.A."/>
            <person name="Wortman J."/>
            <person name="Dyer P.S."/>
            <person name="Grigoriev I.V."/>
        </authorList>
    </citation>
    <scope>NUCLEOTIDE SEQUENCE [LARGE SCALE GENOMIC DNA]</scope>
    <source>
        <strain evidence="9">CBS 506.65</strain>
    </source>
</reference>
<dbReference type="Proteomes" id="UP000184188">
    <property type="component" value="Unassembled WGS sequence"/>
</dbReference>
<dbReference type="GeneID" id="34613674"/>
<keyword evidence="7" id="KW-0732">Signal</keyword>
<evidence type="ECO:0000256" key="2">
    <source>
        <dbReference type="ARBA" id="ARBA00009160"/>
    </source>
</evidence>
<dbReference type="PANTHER" id="PTHR21346:SF0">
    <property type="entry name" value="RE45833P"/>
    <property type="match status" value="1"/>
</dbReference>
<dbReference type="PANTHER" id="PTHR21346">
    <property type="entry name" value="FUN14 DOMAIN CONTAINING"/>
    <property type="match status" value="1"/>
</dbReference>
<dbReference type="GO" id="GO:0005741">
    <property type="term" value="C:mitochondrial outer membrane"/>
    <property type="evidence" value="ECO:0007669"/>
    <property type="project" value="TreeGrafter"/>
</dbReference>
<evidence type="ECO:0000256" key="7">
    <source>
        <dbReference type="SAM" id="SignalP"/>
    </source>
</evidence>
<gene>
    <name evidence="8" type="ORF">ASPZODRAFT_18394</name>
</gene>
<dbReference type="Pfam" id="PF04930">
    <property type="entry name" value="FUN14"/>
    <property type="match status" value="1"/>
</dbReference>
<evidence type="ECO:0000256" key="3">
    <source>
        <dbReference type="ARBA" id="ARBA00022692"/>
    </source>
</evidence>
<feature type="signal peptide" evidence="7">
    <location>
        <begin position="1"/>
        <end position="18"/>
    </location>
</feature>
<dbReference type="GO" id="GO:0000422">
    <property type="term" value="P:autophagy of mitochondrion"/>
    <property type="evidence" value="ECO:0007669"/>
    <property type="project" value="TreeGrafter"/>
</dbReference>
<evidence type="ECO:0000256" key="5">
    <source>
        <dbReference type="ARBA" id="ARBA00023136"/>
    </source>
</evidence>
<comment type="similarity">
    <text evidence="2">Belongs to the FUN14 family.</text>
</comment>
<dbReference type="AlphaFoldDB" id="A0A1L9SC97"/>
<comment type="subcellular location">
    <subcellularLocation>
        <location evidence="1">Membrane</location>
    </subcellularLocation>
</comment>
<keyword evidence="3 6" id="KW-0812">Transmembrane</keyword>
<evidence type="ECO:0000256" key="1">
    <source>
        <dbReference type="ARBA" id="ARBA00004370"/>
    </source>
</evidence>